<dbReference type="AlphaFoldDB" id="A0AAE9YLV5"/>
<evidence type="ECO:0000256" key="5">
    <source>
        <dbReference type="ARBA" id="ARBA00023077"/>
    </source>
</evidence>
<evidence type="ECO:0000256" key="3">
    <source>
        <dbReference type="ARBA" id="ARBA00022452"/>
    </source>
</evidence>
<comment type="similarity">
    <text evidence="8 9">Belongs to the TonB-dependent receptor family.</text>
</comment>
<keyword evidence="5 9" id="KW-0798">TonB box</keyword>
<organism evidence="13 14">
    <name type="scientific">Thalassomonas actiniarum</name>
    <dbReference type="NCBI Taxonomy" id="485447"/>
    <lineage>
        <taxon>Bacteria</taxon>
        <taxon>Pseudomonadati</taxon>
        <taxon>Pseudomonadota</taxon>
        <taxon>Gammaproteobacteria</taxon>
        <taxon>Alteromonadales</taxon>
        <taxon>Colwelliaceae</taxon>
        <taxon>Thalassomonas</taxon>
    </lineage>
</organism>
<feature type="domain" description="TonB-dependent receptor plug" evidence="12">
    <location>
        <begin position="55"/>
        <end position="165"/>
    </location>
</feature>
<dbReference type="RefSeq" id="WP_044835096.1">
    <property type="nucleotide sequence ID" value="NZ_CP059735.1"/>
</dbReference>
<dbReference type="KEGG" id="tact:SG35_020050"/>
<evidence type="ECO:0000256" key="6">
    <source>
        <dbReference type="ARBA" id="ARBA00023136"/>
    </source>
</evidence>
<evidence type="ECO:0000256" key="7">
    <source>
        <dbReference type="ARBA" id="ARBA00023237"/>
    </source>
</evidence>
<feature type="domain" description="TonB-dependent receptor-like beta-barrel" evidence="11">
    <location>
        <begin position="407"/>
        <end position="926"/>
    </location>
</feature>
<dbReference type="InterPro" id="IPR039426">
    <property type="entry name" value="TonB-dep_rcpt-like"/>
</dbReference>
<evidence type="ECO:0000259" key="12">
    <source>
        <dbReference type="Pfam" id="PF07715"/>
    </source>
</evidence>
<evidence type="ECO:0000256" key="4">
    <source>
        <dbReference type="ARBA" id="ARBA00022692"/>
    </source>
</evidence>
<dbReference type="PANTHER" id="PTHR47234:SF2">
    <property type="entry name" value="TONB-DEPENDENT RECEPTOR"/>
    <property type="match status" value="1"/>
</dbReference>
<dbReference type="Proteomes" id="UP000032568">
    <property type="component" value="Chromosome"/>
</dbReference>
<keyword evidence="13" id="KW-0675">Receptor</keyword>
<proteinExistence type="inferred from homology"/>
<dbReference type="EMBL" id="CP059735">
    <property type="protein sequence ID" value="WDD97590.1"/>
    <property type="molecule type" value="Genomic_DNA"/>
</dbReference>
<keyword evidence="7 8" id="KW-0998">Cell outer membrane</keyword>
<evidence type="ECO:0000256" key="8">
    <source>
        <dbReference type="PROSITE-ProRule" id="PRU01360"/>
    </source>
</evidence>
<evidence type="ECO:0000256" key="2">
    <source>
        <dbReference type="ARBA" id="ARBA00022448"/>
    </source>
</evidence>
<reference evidence="13 14" key="2">
    <citation type="journal article" date="2022" name="Mar. Drugs">
        <title>Bioassay-Guided Fractionation Leads to the Detection of Cholic Acid Generated by the Rare Thalassomonas sp.</title>
        <authorList>
            <person name="Pheiffer F."/>
            <person name="Schneider Y.K."/>
            <person name="Hansen E.H."/>
            <person name="Andersen J.H."/>
            <person name="Isaksson J."/>
            <person name="Busche T."/>
            <person name="R C."/>
            <person name="Kalinowski J."/>
            <person name="Zyl L.V."/>
            <person name="Trindade M."/>
        </authorList>
    </citation>
    <scope>NUCLEOTIDE SEQUENCE [LARGE SCALE GENOMIC DNA]</scope>
    <source>
        <strain evidence="13 14">A5K-106</strain>
    </source>
</reference>
<feature type="signal peptide" evidence="10">
    <location>
        <begin position="1"/>
        <end position="31"/>
    </location>
</feature>
<evidence type="ECO:0000256" key="1">
    <source>
        <dbReference type="ARBA" id="ARBA00004571"/>
    </source>
</evidence>
<evidence type="ECO:0000256" key="10">
    <source>
        <dbReference type="SAM" id="SignalP"/>
    </source>
</evidence>
<dbReference type="InterPro" id="IPR037066">
    <property type="entry name" value="Plug_dom_sf"/>
</dbReference>
<dbReference type="InterPro" id="IPR036942">
    <property type="entry name" value="Beta-barrel_TonB_sf"/>
</dbReference>
<dbReference type="PANTHER" id="PTHR47234">
    <property type="match status" value="1"/>
</dbReference>
<evidence type="ECO:0000259" key="11">
    <source>
        <dbReference type="Pfam" id="PF00593"/>
    </source>
</evidence>
<dbReference type="Gene3D" id="2.40.170.20">
    <property type="entry name" value="TonB-dependent receptor, beta-barrel domain"/>
    <property type="match status" value="1"/>
</dbReference>
<dbReference type="Gene3D" id="2.170.130.10">
    <property type="entry name" value="TonB-dependent receptor, plug domain"/>
    <property type="match status" value="1"/>
</dbReference>
<sequence>MFSNSKVAKSIRLAMAFGAVSATAISANAVAAEQEEEVERISVTGSSIKRTDMEGALPITTLSSEDIVRSGVTSVPDLMAQLPSMQGFTTAADSVGGGGGGIQSASLRALGDEYTLVLLNGRRMASSDSGGVIDLNQIPLAAIERVEVLMDGASALYGSDAIAGVVNFIMKDDLQETNVSVRYDRPQEKGGSSYNFSISTGYGDLSTDGFNVMMAYSHDSKEQLKSKDRDFANTGILDFSHNGEDYTLVQGSANAGPGNAYAHYQQFDADGNLVYQKEYDENGDWTGGYTDQLDLATVSFNPYREQNGECGPNSAPSGTTCVFDYTSTLEIAPEYERDNLFLQGKLEISDDLQAYANYSWSKFDMITRIAPYPSLEFGLDMDGSLAQNEVIPHIPELDNANLADGRTYGELDNLTARWRTLPGGNRTDSIETTTHHAVMGLKGDINDIAFDVSLTFSEADRKTDRLTGYPLDTEFRELLAAGTVNVFGTFEDLTDEQNQAVKDTMYSGPWDRTETSSISLEGQASTAVMELPAGDMYVGVGGDYREVEYKATNADANTNEIIFLDGASDEYDLSRETYGMFVEAVIPVFDNFEVTAAVRYDNVGKITNDMAEEGTSKTVNKDVDDTTYKISAAYRPNDDWLVRASIGTGFKAATMKQIASPREDFGVTSDTYLCPQGLAGNLAALCKPEPTQYEVWREGNADLKPETSEQMSAGFVYAPSNEFSFALDYWNVELKDKVERLTQPQIFNDPVTYAHLFTTKTNGEGTEDLAIIQAASNIGVSKNSGIDWALELTNELSFGTLKTSFAGTYVIESKSLRVGTGGSTGEEAIWDSSLGRFGIDEEVVFRTVARLSNTLTHGDFAHTLNLNYRSGYEDALATGGAVRMGDDINTVAPDIQLYVSSYMKADWVTKYYYNDNLDFSVGINNVFDKQPPLSLRTGGAGHQVGYDPRYVDVYGRTFYMSANYTF</sequence>
<name>A0AAE9YLV5_9GAMM</name>
<accession>A0AAE9YLV5</accession>
<protein>
    <submittedName>
        <fullName evidence="13">TonB-dependent receptor</fullName>
    </submittedName>
</protein>
<gene>
    <name evidence="13" type="ORF">SG35_020050</name>
</gene>
<dbReference type="Pfam" id="PF00593">
    <property type="entry name" value="TonB_dep_Rec_b-barrel"/>
    <property type="match status" value="1"/>
</dbReference>
<evidence type="ECO:0000313" key="13">
    <source>
        <dbReference type="EMBL" id="WDD97590.1"/>
    </source>
</evidence>
<dbReference type="InterPro" id="IPR000531">
    <property type="entry name" value="Beta-barrel_TonB"/>
</dbReference>
<keyword evidence="2 8" id="KW-0813">Transport</keyword>
<feature type="chain" id="PRO_5041971381" evidence="10">
    <location>
        <begin position="32"/>
        <end position="966"/>
    </location>
</feature>
<keyword evidence="10" id="KW-0732">Signal</keyword>
<dbReference type="GO" id="GO:0009279">
    <property type="term" value="C:cell outer membrane"/>
    <property type="evidence" value="ECO:0007669"/>
    <property type="project" value="UniProtKB-SubCell"/>
</dbReference>
<dbReference type="PROSITE" id="PS52016">
    <property type="entry name" value="TONB_DEPENDENT_REC_3"/>
    <property type="match status" value="1"/>
</dbReference>
<keyword evidence="3 8" id="KW-1134">Transmembrane beta strand</keyword>
<keyword evidence="6 8" id="KW-0472">Membrane</keyword>
<comment type="subcellular location">
    <subcellularLocation>
        <location evidence="1 8">Cell outer membrane</location>
        <topology evidence="1 8">Multi-pass membrane protein</topology>
    </subcellularLocation>
</comment>
<dbReference type="Pfam" id="PF07715">
    <property type="entry name" value="Plug"/>
    <property type="match status" value="1"/>
</dbReference>
<reference evidence="13 14" key="1">
    <citation type="journal article" date="2015" name="Genome Announc.">
        <title>Draft Genome Sequences of Marine Isolates of Thalassomonas viridans and Thalassomonas actiniarum.</title>
        <authorList>
            <person name="Olonade I."/>
            <person name="van Zyl L.J."/>
            <person name="Trindade M."/>
        </authorList>
    </citation>
    <scope>NUCLEOTIDE SEQUENCE [LARGE SCALE GENOMIC DNA]</scope>
    <source>
        <strain evidence="13 14">A5K-106</strain>
    </source>
</reference>
<evidence type="ECO:0000313" key="14">
    <source>
        <dbReference type="Proteomes" id="UP000032568"/>
    </source>
</evidence>
<keyword evidence="4 8" id="KW-0812">Transmembrane</keyword>
<evidence type="ECO:0000256" key="9">
    <source>
        <dbReference type="RuleBase" id="RU003357"/>
    </source>
</evidence>
<keyword evidence="14" id="KW-1185">Reference proteome</keyword>
<dbReference type="SUPFAM" id="SSF56935">
    <property type="entry name" value="Porins"/>
    <property type="match status" value="1"/>
</dbReference>
<dbReference type="InterPro" id="IPR012910">
    <property type="entry name" value="Plug_dom"/>
</dbReference>